<evidence type="ECO:0000313" key="1">
    <source>
        <dbReference type="EMBL" id="KIL60155.1"/>
    </source>
</evidence>
<dbReference type="Proteomes" id="UP000054549">
    <property type="component" value="Unassembled WGS sequence"/>
</dbReference>
<keyword evidence="2" id="KW-1185">Reference proteome</keyword>
<feature type="non-terminal residue" evidence="1">
    <location>
        <position position="58"/>
    </location>
</feature>
<dbReference type="InParanoid" id="A0A0C2SBE3"/>
<gene>
    <name evidence="1" type="ORF">M378DRAFT_168438</name>
</gene>
<dbReference type="EMBL" id="KN818303">
    <property type="protein sequence ID" value="KIL60155.1"/>
    <property type="molecule type" value="Genomic_DNA"/>
</dbReference>
<reference evidence="1 2" key="1">
    <citation type="submission" date="2014-04" db="EMBL/GenBank/DDBJ databases">
        <title>Evolutionary Origins and Diversification of the Mycorrhizal Mutualists.</title>
        <authorList>
            <consortium name="DOE Joint Genome Institute"/>
            <consortium name="Mycorrhizal Genomics Consortium"/>
            <person name="Kohler A."/>
            <person name="Kuo A."/>
            <person name="Nagy L.G."/>
            <person name="Floudas D."/>
            <person name="Copeland A."/>
            <person name="Barry K.W."/>
            <person name="Cichocki N."/>
            <person name="Veneault-Fourrey C."/>
            <person name="LaButti K."/>
            <person name="Lindquist E.A."/>
            <person name="Lipzen A."/>
            <person name="Lundell T."/>
            <person name="Morin E."/>
            <person name="Murat C."/>
            <person name="Riley R."/>
            <person name="Ohm R."/>
            <person name="Sun H."/>
            <person name="Tunlid A."/>
            <person name="Henrissat B."/>
            <person name="Grigoriev I.V."/>
            <person name="Hibbett D.S."/>
            <person name="Martin F."/>
        </authorList>
    </citation>
    <scope>NUCLEOTIDE SEQUENCE [LARGE SCALE GENOMIC DNA]</scope>
    <source>
        <strain evidence="1 2">Koide BX008</strain>
    </source>
</reference>
<dbReference type="HOGENOM" id="CLU_2984384_0_0_1"/>
<proteinExistence type="predicted"/>
<dbReference type="AlphaFoldDB" id="A0A0C2SBE3"/>
<name>A0A0C2SBE3_AMAMK</name>
<organism evidence="1 2">
    <name type="scientific">Amanita muscaria (strain Koide BX008)</name>
    <dbReference type="NCBI Taxonomy" id="946122"/>
    <lineage>
        <taxon>Eukaryota</taxon>
        <taxon>Fungi</taxon>
        <taxon>Dikarya</taxon>
        <taxon>Basidiomycota</taxon>
        <taxon>Agaricomycotina</taxon>
        <taxon>Agaricomycetes</taxon>
        <taxon>Agaricomycetidae</taxon>
        <taxon>Agaricales</taxon>
        <taxon>Pluteineae</taxon>
        <taxon>Amanitaceae</taxon>
        <taxon>Amanita</taxon>
    </lineage>
</organism>
<evidence type="ECO:0000313" key="2">
    <source>
        <dbReference type="Proteomes" id="UP000054549"/>
    </source>
</evidence>
<accession>A0A0C2SBE3</accession>
<sequence>MTVWVVAVPSTRFQRTSVQPLVMAYGLRHLTWMTELVTLLSPAPTAKSTLSTPLTKSY</sequence>
<protein>
    <submittedName>
        <fullName evidence="1">Uncharacterized protein</fullName>
    </submittedName>
</protein>